<dbReference type="PANTHER" id="PTHR46206">
    <property type="entry name" value="CYTOCHROME P450"/>
    <property type="match status" value="1"/>
</dbReference>
<evidence type="ECO:0000256" key="4">
    <source>
        <dbReference type="ARBA" id="ARBA00022723"/>
    </source>
</evidence>
<evidence type="ECO:0000256" key="3">
    <source>
        <dbReference type="ARBA" id="ARBA00010617"/>
    </source>
</evidence>
<keyword evidence="10" id="KW-0812">Transmembrane</keyword>
<evidence type="ECO:0000256" key="10">
    <source>
        <dbReference type="SAM" id="Phobius"/>
    </source>
</evidence>
<name>A0A6A5R263_AMPQU</name>
<dbReference type="EMBL" id="ML979132">
    <property type="protein sequence ID" value="KAF1921228.1"/>
    <property type="molecule type" value="Genomic_DNA"/>
</dbReference>
<dbReference type="GO" id="GO:0005506">
    <property type="term" value="F:iron ion binding"/>
    <property type="evidence" value="ECO:0007669"/>
    <property type="project" value="InterPro"/>
</dbReference>
<protein>
    <submittedName>
        <fullName evidence="11">Ent-kaurene oxidase</fullName>
    </submittedName>
</protein>
<feature type="transmembrane region" description="Helical" evidence="10">
    <location>
        <begin position="20"/>
        <end position="41"/>
    </location>
</feature>
<comment type="cofactor">
    <cofactor evidence="1 8">
        <name>heme</name>
        <dbReference type="ChEBI" id="CHEBI:30413"/>
    </cofactor>
</comment>
<feature type="binding site" description="axial binding residue" evidence="8">
    <location>
        <position position="467"/>
    </location>
    <ligand>
        <name>heme</name>
        <dbReference type="ChEBI" id="CHEBI:30413"/>
    </ligand>
    <ligandPart>
        <name>Fe</name>
        <dbReference type="ChEBI" id="CHEBI:18248"/>
    </ligandPart>
</feature>
<comment type="similarity">
    <text evidence="3 9">Belongs to the cytochrome P450 family.</text>
</comment>
<dbReference type="PANTHER" id="PTHR46206:SF6">
    <property type="entry name" value="CYTOCHROME P450 MONOOXYGENASE AN1598-RELATED"/>
    <property type="match status" value="1"/>
</dbReference>
<dbReference type="OrthoDB" id="1844152at2759"/>
<evidence type="ECO:0000256" key="5">
    <source>
        <dbReference type="ARBA" id="ARBA00023002"/>
    </source>
</evidence>
<dbReference type="InterPro" id="IPR001128">
    <property type="entry name" value="Cyt_P450"/>
</dbReference>
<accession>A0A6A5R263</accession>
<keyword evidence="10" id="KW-1133">Transmembrane helix</keyword>
<keyword evidence="12" id="KW-1185">Reference proteome</keyword>
<keyword evidence="7 9" id="KW-0503">Monooxygenase</keyword>
<proteinExistence type="inferred from homology"/>
<keyword evidence="10" id="KW-0472">Membrane</keyword>
<evidence type="ECO:0000256" key="6">
    <source>
        <dbReference type="ARBA" id="ARBA00023004"/>
    </source>
</evidence>
<organism evidence="11 12">
    <name type="scientific">Ampelomyces quisqualis</name>
    <name type="common">Powdery mildew agent</name>
    <dbReference type="NCBI Taxonomy" id="50730"/>
    <lineage>
        <taxon>Eukaryota</taxon>
        <taxon>Fungi</taxon>
        <taxon>Dikarya</taxon>
        <taxon>Ascomycota</taxon>
        <taxon>Pezizomycotina</taxon>
        <taxon>Dothideomycetes</taxon>
        <taxon>Pleosporomycetidae</taxon>
        <taxon>Pleosporales</taxon>
        <taxon>Pleosporineae</taxon>
        <taxon>Phaeosphaeriaceae</taxon>
        <taxon>Ampelomyces</taxon>
    </lineage>
</organism>
<evidence type="ECO:0000313" key="12">
    <source>
        <dbReference type="Proteomes" id="UP000800096"/>
    </source>
</evidence>
<dbReference type="InterPro" id="IPR017972">
    <property type="entry name" value="Cyt_P450_CS"/>
</dbReference>
<dbReference type="InterPro" id="IPR036396">
    <property type="entry name" value="Cyt_P450_sf"/>
</dbReference>
<evidence type="ECO:0000256" key="1">
    <source>
        <dbReference type="ARBA" id="ARBA00001971"/>
    </source>
</evidence>
<dbReference type="GO" id="GO:0016705">
    <property type="term" value="F:oxidoreductase activity, acting on paired donors, with incorporation or reduction of molecular oxygen"/>
    <property type="evidence" value="ECO:0007669"/>
    <property type="project" value="InterPro"/>
</dbReference>
<evidence type="ECO:0000256" key="9">
    <source>
        <dbReference type="RuleBase" id="RU000461"/>
    </source>
</evidence>
<sequence length="531" mass="60799">MSIVTRVASLESFLPRSSYPMGWIAWAWIIWSIAITLVSFWGRRATVKAPVVGHRGVFEPTWLLRLRFIRGSRSILQNGYDEFKDSIFKIRKLGTDILMLPSERIEELRSITHDKESSVEPFMHDFAGELTSGMAFLNSDLQNRVLQQKLVPALGLITRIMKTELDSAILKEMPACEDWAEVAITPILTSIVARISARVFLGEDGPHNHEWLTTTAQYTENLFKTGMLLRMVPTIIRPPVAHLLKPYRQLRRNRKAAHRIIGSIVQSRRAAETEQGVRYEKPTDILQWMTDMAVGKETDPADLAQRMLILSLSSIHTTALTMTQALYDLIAFPQFIAPIEAEVTQALQQNHGWNKATLNQFRKLDSLLKESQRFNPIFLITFNRILHQQVIFSDNTILYPGTRIAVPAYSMLHDQKKVPGPTSPSKFDPFRYSRLREDPTHPENAQKYQFAMVDTHNMAFGFGKHACPGRAYASDEIKMILARMLLDYEWAFPNGQERPKNFTVDTDMYPDRSAKVLVRKRRASKENPISM</sequence>
<evidence type="ECO:0000256" key="2">
    <source>
        <dbReference type="ARBA" id="ARBA00004685"/>
    </source>
</evidence>
<evidence type="ECO:0000256" key="8">
    <source>
        <dbReference type="PIRSR" id="PIRSR602403-1"/>
    </source>
</evidence>
<dbReference type="AlphaFoldDB" id="A0A6A5R263"/>
<dbReference type="PRINTS" id="PR00465">
    <property type="entry name" value="EP450IV"/>
</dbReference>
<dbReference type="GO" id="GO:0004497">
    <property type="term" value="F:monooxygenase activity"/>
    <property type="evidence" value="ECO:0007669"/>
    <property type="project" value="UniProtKB-KW"/>
</dbReference>
<dbReference type="Gene3D" id="1.10.630.10">
    <property type="entry name" value="Cytochrome P450"/>
    <property type="match status" value="1"/>
</dbReference>
<evidence type="ECO:0000313" key="11">
    <source>
        <dbReference type="EMBL" id="KAF1921228.1"/>
    </source>
</evidence>
<gene>
    <name evidence="11" type="ORF">BDU57DRAFT_509926</name>
</gene>
<dbReference type="PROSITE" id="PS00086">
    <property type="entry name" value="CYTOCHROME_P450"/>
    <property type="match status" value="1"/>
</dbReference>
<dbReference type="CDD" id="cd11041">
    <property type="entry name" value="CYP503A1-like"/>
    <property type="match status" value="1"/>
</dbReference>
<dbReference type="InterPro" id="IPR002403">
    <property type="entry name" value="Cyt_P450_E_grp-IV"/>
</dbReference>
<keyword evidence="4 8" id="KW-0479">Metal-binding</keyword>
<dbReference type="Pfam" id="PF00067">
    <property type="entry name" value="p450"/>
    <property type="match status" value="1"/>
</dbReference>
<reference evidence="11" key="1">
    <citation type="journal article" date="2020" name="Stud. Mycol.">
        <title>101 Dothideomycetes genomes: a test case for predicting lifestyles and emergence of pathogens.</title>
        <authorList>
            <person name="Haridas S."/>
            <person name="Albert R."/>
            <person name="Binder M."/>
            <person name="Bloem J."/>
            <person name="Labutti K."/>
            <person name="Salamov A."/>
            <person name="Andreopoulos B."/>
            <person name="Baker S."/>
            <person name="Barry K."/>
            <person name="Bills G."/>
            <person name="Bluhm B."/>
            <person name="Cannon C."/>
            <person name="Castanera R."/>
            <person name="Culley D."/>
            <person name="Daum C."/>
            <person name="Ezra D."/>
            <person name="Gonzalez J."/>
            <person name="Henrissat B."/>
            <person name="Kuo A."/>
            <person name="Liang C."/>
            <person name="Lipzen A."/>
            <person name="Lutzoni F."/>
            <person name="Magnuson J."/>
            <person name="Mondo S."/>
            <person name="Nolan M."/>
            <person name="Ohm R."/>
            <person name="Pangilinan J."/>
            <person name="Park H.-J."/>
            <person name="Ramirez L."/>
            <person name="Alfaro M."/>
            <person name="Sun H."/>
            <person name="Tritt A."/>
            <person name="Yoshinaga Y."/>
            <person name="Zwiers L.-H."/>
            <person name="Turgeon B."/>
            <person name="Goodwin S."/>
            <person name="Spatafora J."/>
            <person name="Crous P."/>
            <person name="Grigoriev I."/>
        </authorList>
    </citation>
    <scope>NUCLEOTIDE SEQUENCE</scope>
    <source>
        <strain evidence="11">HMLAC05119</strain>
    </source>
</reference>
<comment type="pathway">
    <text evidence="2">Mycotoxin biosynthesis.</text>
</comment>
<evidence type="ECO:0000256" key="7">
    <source>
        <dbReference type="ARBA" id="ARBA00023033"/>
    </source>
</evidence>
<keyword evidence="6 8" id="KW-0408">Iron</keyword>
<keyword evidence="5 9" id="KW-0560">Oxidoreductase</keyword>
<keyword evidence="8 9" id="KW-0349">Heme</keyword>
<dbReference type="GO" id="GO:0020037">
    <property type="term" value="F:heme binding"/>
    <property type="evidence" value="ECO:0007669"/>
    <property type="project" value="InterPro"/>
</dbReference>
<dbReference type="PRINTS" id="PR00385">
    <property type="entry name" value="P450"/>
</dbReference>
<dbReference type="Proteomes" id="UP000800096">
    <property type="component" value="Unassembled WGS sequence"/>
</dbReference>
<dbReference type="SUPFAM" id="SSF48264">
    <property type="entry name" value="Cytochrome P450"/>
    <property type="match status" value="1"/>
</dbReference>